<dbReference type="InterPro" id="IPR029058">
    <property type="entry name" value="AB_hydrolase_fold"/>
</dbReference>
<dbReference type="Pfam" id="PF12146">
    <property type="entry name" value="Hydrolase_4"/>
    <property type="match status" value="1"/>
</dbReference>
<evidence type="ECO:0000259" key="1">
    <source>
        <dbReference type="Pfam" id="PF12146"/>
    </source>
</evidence>
<gene>
    <name evidence="2" type="ORF">GCM10007852_25590</name>
</gene>
<accession>A0AA37T101</accession>
<evidence type="ECO:0000313" key="2">
    <source>
        <dbReference type="EMBL" id="GLR71651.1"/>
    </source>
</evidence>
<comment type="caution">
    <text evidence="2">The sequence shown here is derived from an EMBL/GenBank/DDBJ whole genome shotgun (WGS) entry which is preliminary data.</text>
</comment>
<dbReference type="SUPFAM" id="SSF53474">
    <property type="entry name" value="alpha/beta-Hydrolases"/>
    <property type="match status" value="1"/>
</dbReference>
<reference evidence="2" key="2">
    <citation type="submission" date="2023-01" db="EMBL/GenBank/DDBJ databases">
        <title>Draft genome sequence of Agaribacter marinus strain NBRC 110023.</title>
        <authorList>
            <person name="Sun Q."/>
            <person name="Mori K."/>
        </authorList>
    </citation>
    <scope>NUCLEOTIDE SEQUENCE</scope>
    <source>
        <strain evidence="2">NBRC 110023</strain>
    </source>
</reference>
<dbReference type="AlphaFoldDB" id="A0AA37T101"/>
<dbReference type="Gene3D" id="3.40.50.1820">
    <property type="entry name" value="alpha/beta hydrolase"/>
    <property type="match status" value="1"/>
</dbReference>
<dbReference type="InterPro" id="IPR022742">
    <property type="entry name" value="Hydrolase_4"/>
</dbReference>
<reference evidence="2" key="1">
    <citation type="journal article" date="2014" name="Int. J. Syst. Evol. Microbiol.">
        <title>Complete genome sequence of Corynebacterium casei LMG S-19264T (=DSM 44701T), isolated from a smear-ripened cheese.</title>
        <authorList>
            <consortium name="US DOE Joint Genome Institute (JGI-PGF)"/>
            <person name="Walter F."/>
            <person name="Albersmeier A."/>
            <person name="Kalinowski J."/>
            <person name="Ruckert C."/>
        </authorList>
    </citation>
    <scope>NUCLEOTIDE SEQUENCE</scope>
    <source>
        <strain evidence="2">NBRC 110023</strain>
    </source>
</reference>
<keyword evidence="3" id="KW-1185">Reference proteome</keyword>
<evidence type="ECO:0000313" key="3">
    <source>
        <dbReference type="Proteomes" id="UP001156601"/>
    </source>
</evidence>
<name>A0AA37T101_9ALTE</name>
<sequence>MDEYTQIDTDLRIAITQCDNKPPKAIALFITGWAAHLDGVGDLFVDTAKAFAHMGIVSLRTDIRGESEQEKSNYTLTSTYASRVHDAQIALGHLKKQFPSLPVIVLGHSLGGTTALSLAANDENRIDNLVLWSYAGNPDSLFPRMLSEQQHREVMTQGSVTLNTWANLIITKEHYLGMNAADIYPPLRCFTGKLLYLVGSDEPQIYEESRLYDNLVNAERVEKVLVVGADHIYNVFDSSKTHSQRVIQITRDWLKDTVLE</sequence>
<dbReference type="EMBL" id="BSOT01000006">
    <property type="protein sequence ID" value="GLR71651.1"/>
    <property type="molecule type" value="Genomic_DNA"/>
</dbReference>
<protein>
    <recommendedName>
        <fullName evidence="1">Serine aminopeptidase S33 domain-containing protein</fullName>
    </recommendedName>
</protein>
<organism evidence="2 3">
    <name type="scientific">Agaribacter marinus</name>
    <dbReference type="NCBI Taxonomy" id="1431249"/>
    <lineage>
        <taxon>Bacteria</taxon>
        <taxon>Pseudomonadati</taxon>
        <taxon>Pseudomonadota</taxon>
        <taxon>Gammaproteobacteria</taxon>
        <taxon>Alteromonadales</taxon>
        <taxon>Alteromonadaceae</taxon>
        <taxon>Agaribacter</taxon>
    </lineage>
</organism>
<dbReference type="Proteomes" id="UP001156601">
    <property type="component" value="Unassembled WGS sequence"/>
</dbReference>
<proteinExistence type="predicted"/>
<feature type="domain" description="Serine aminopeptidase S33" evidence="1">
    <location>
        <begin position="22"/>
        <end position="140"/>
    </location>
</feature>